<dbReference type="EMBL" id="JARKNE010000008">
    <property type="protein sequence ID" value="KAK5813299.1"/>
    <property type="molecule type" value="Genomic_DNA"/>
</dbReference>
<organism evidence="3 4">
    <name type="scientific">Gossypium arboreum</name>
    <name type="common">Tree cotton</name>
    <name type="synonym">Gossypium nanking</name>
    <dbReference type="NCBI Taxonomy" id="29729"/>
    <lineage>
        <taxon>Eukaryota</taxon>
        <taxon>Viridiplantae</taxon>
        <taxon>Streptophyta</taxon>
        <taxon>Embryophyta</taxon>
        <taxon>Tracheophyta</taxon>
        <taxon>Spermatophyta</taxon>
        <taxon>Magnoliopsida</taxon>
        <taxon>eudicotyledons</taxon>
        <taxon>Gunneridae</taxon>
        <taxon>Pentapetalae</taxon>
        <taxon>rosids</taxon>
        <taxon>malvids</taxon>
        <taxon>Malvales</taxon>
        <taxon>Malvaceae</taxon>
        <taxon>Malvoideae</taxon>
        <taxon>Gossypium</taxon>
    </lineage>
</organism>
<evidence type="ECO:0000256" key="1">
    <source>
        <dbReference type="SAM" id="MobiDB-lite"/>
    </source>
</evidence>
<evidence type="ECO:0000313" key="3">
    <source>
        <dbReference type="EMBL" id="KAK5813299.1"/>
    </source>
</evidence>
<gene>
    <name evidence="3" type="ORF">PVK06_028747</name>
</gene>
<dbReference type="InterPro" id="IPR044824">
    <property type="entry name" value="MAIN-like"/>
</dbReference>
<reference evidence="3 4" key="1">
    <citation type="submission" date="2023-03" db="EMBL/GenBank/DDBJ databases">
        <title>WGS of Gossypium arboreum.</title>
        <authorList>
            <person name="Yu D."/>
        </authorList>
    </citation>
    <scope>NUCLEOTIDE SEQUENCE [LARGE SCALE GENOMIC DNA]</scope>
    <source>
        <tissue evidence="3">Leaf</tissue>
    </source>
</reference>
<proteinExistence type="predicted"/>
<feature type="region of interest" description="Disordered" evidence="1">
    <location>
        <begin position="247"/>
        <end position="283"/>
    </location>
</feature>
<name>A0ABR0P4P3_GOSAR</name>
<protein>
    <recommendedName>
        <fullName evidence="2">Aminotransferase-like plant mobile domain-containing protein</fullName>
    </recommendedName>
</protein>
<comment type="caution">
    <text evidence="3">The sequence shown here is derived from an EMBL/GenBank/DDBJ whole genome shotgun (WGS) entry which is preliminary data.</text>
</comment>
<dbReference type="PANTHER" id="PTHR46033">
    <property type="entry name" value="PROTEIN MAIN-LIKE 2"/>
    <property type="match status" value="1"/>
</dbReference>
<feature type="compositionally biased region" description="Basic and acidic residues" evidence="1">
    <location>
        <begin position="258"/>
        <end position="268"/>
    </location>
</feature>
<dbReference type="InterPro" id="IPR019557">
    <property type="entry name" value="AminoTfrase-like_pln_mobile"/>
</dbReference>
<evidence type="ECO:0000313" key="4">
    <source>
        <dbReference type="Proteomes" id="UP001358586"/>
    </source>
</evidence>
<dbReference type="PANTHER" id="PTHR46033:SF8">
    <property type="entry name" value="PROTEIN MAINTENANCE OF MERISTEMS-LIKE"/>
    <property type="match status" value="1"/>
</dbReference>
<evidence type="ECO:0000259" key="2">
    <source>
        <dbReference type="Pfam" id="PF10536"/>
    </source>
</evidence>
<dbReference type="Pfam" id="PF10536">
    <property type="entry name" value="PMD"/>
    <property type="match status" value="1"/>
</dbReference>
<feature type="domain" description="Aminotransferase-like plant mobile" evidence="2">
    <location>
        <begin position="25"/>
        <end position="95"/>
    </location>
</feature>
<accession>A0ABR0P4P3</accession>
<keyword evidence="4" id="KW-1185">Reference proteome</keyword>
<sequence length="283" mass="32512">MSSLIKNDSHISNIVNNMVDSVWYDLISTLVKHWRPETHTFHLSCGECTVTLEDVALQLGLPIDRSAITGVSTIAESAAICYSLLGVSPTLSSNFRMTFLASVRHQAYVFSPMNRWSFYLGIGRSYTFPIYRLMIEQHTMEELTVVPPHIHWLGTYEPILDIEAKPELEPEPEPEPKPEPEQLHTHFADSSYHSELRVNDYFPSLSRHRYHFGFNIFSPVPPQYSTPIGSSSSIVFRENNFSFMFHTPPPTTEEDVDCRDHPQHEHRPPQKYTPRATPSNHQF</sequence>
<dbReference type="Proteomes" id="UP001358586">
    <property type="component" value="Chromosome 8"/>
</dbReference>